<dbReference type="PROSITE" id="PS00028">
    <property type="entry name" value="ZINC_FINGER_C2H2_1"/>
    <property type="match status" value="1"/>
</dbReference>
<dbReference type="Pfam" id="PF23230">
    <property type="entry name" value="zf-C2H2_13"/>
    <property type="match status" value="1"/>
</dbReference>
<dbReference type="PROSITE" id="PS50114">
    <property type="entry name" value="GATA_ZN_FINGER_2"/>
    <property type="match status" value="1"/>
</dbReference>
<organism evidence="5 6">
    <name type="scientific">Paramicrosporidium saccamoebae</name>
    <dbReference type="NCBI Taxonomy" id="1246581"/>
    <lineage>
        <taxon>Eukaryota</taxon>
        <taxon>Fungi</taxon>
        <taxon>Fungi incertae sedis</taxon>
        <taxon>Cryptomycota</taxon>
        <taxon>Cryptomycota incertae sedis</taxon>
        <taxon>Paramicrosporidium</taxon>
    </lineage>
</organism>
<feature type="compositionally biased region" description="Pro residues" evidence="2">
    <location>
        <begin position="343"/>
        <end position="352"/>
    </location>
</feature>
<keyword evidence="1" id="KW-0862">Zinc</keyword>
<evidence type="ECO:0000256" key="2">
    <source>
        <dbReference type="SAM" id="MobiDB-lite"/>
    </source>
</evidence>
<dbReference type="InterPro" id="IPR001841">
    <property type="entry name" value="Znf_RING"/>
</dbReference>
<keyword evidence="1" id="KW-0863">Zinc-finger</keyword>
<dbReference type="EMBL" id="MTSL01000126">
    <property type="protein sequence ID" value="PJF18377.1"/>
    <property type="molecule type" value="Genomic_DNA"/>
</dbReference>
<dbReference type="GO" id="GO:0006355">
    <property type="term" value="P:regulation of DNA-templated transcription"/>
    <property type="evidence" value="ECO:0007669"/>
    <property type="project" value="InterPro"/>
</dbReference>
<evidence type="ECO:0000259" key="3">
    <source>
        <dbReference type="PROSITE" id="PS50089"/>
    </source>
</evidence>
<evidence type="ECO:0008006" key="7">
    <source>
        <dbReference type="Google" id="ProtNLM"/>
    </source>
</evidence>
<dbReference type="InterPro" id="IPR000679">
    <property type="entry name" value="Znf_GATA"/>
</dbReference>
<dbReference type="Proteomes" id="UP000240830">
    <property type="component" value="Unassembled WGS sequence"/>
</dbReference>
<reference evidence="5 6" key="1">
    <citation type="submission" date="2016-10" db="EMBL/GenBank/DDBJ databases">
        <title>The genome of Paramicrosporidium saccamoebae is the missing link in understanding Cryptomycota and Microsporidia evolution.</title>
        <authorList>
            <person name="Quandt C.A."/>
            <person name="Beaudet D."/>
            <person name="Corsaro D."/>
            <person name="Michel R."/>
            <person name="Corradi N."/>
            <person name="James T."/>
        </authorList>
    </citation>
    <scope>NUCLEOTIDE SEQUENCE [LARGE SCALE GENOMIC DNA]</scope>
    <source>
        <strain evidence="5 6">KSL3</strain>
    </source>
</reference>
<dbReference type="GO" id="GO:0016567">
    <property type="term" value="P:protein ubiquitination"/>
    <property type="evidence" value="ECO:0007669"/>
    <property type="project" value="TreeGrafter"/>
</dbReference>
<dbReference type="PROSITE" id="PS50089">
    <property type="entry name" value="ZF_RING_2"/>
    <property type="match status" value="1"/>
</dbReference>
<dbReference type="OrthoDB" id="3838338at2759"/>
<dbReference type="GO" id="GO:0008270">
    <property type="term" value="F:zinc ion binding"/>
    <property type="evidence" value="ECO:0007669"/>
    <property type="project" value="UniProtKB-KW"/>
</dbReference>
<dbReference type="GO" id="GO:0061630">
    <property type="term" value="F:ubiquitin protein ligase activity"/>
    <property type="evidence" value="ECO:0007669"/>
    <property type="project" value="InterPro"/>
</dbReference>
<accession>A0A2H9TKV8</accession>
<feature type="domain" description="RING-type" evidence="3">
    <location>
        <begin position="47"/>
        <end position="88"/>
    </location>
</feature>
<evidence type="ECO:0000259" key="4">
    <source>
        <dbReference type="PROSITE" id="PS50114"/>
    </source>
</evidence>
<dbReference type="PANTHER" id="PTHR22938">
    <property type="entry name" value="ZINC FINGER PROTEIN 598"/>
    <property type="match status" value="1"/>
</dbReference>
<feature type="compositionally biased region" description="Low complexity" evidence="2">
    <location>
        <begin position="533"/>
        <end position="548"/>
    </location>
</feature>
<dbReference type="InterPro" id="IPR013087">
    <property type="entry name" value="Znf_C2H2_type"/>
</dbReference>
<sequence>MSASSPRWGTMTWVPMRPIPCYSIFAMKKAAIVYRTGSIDDMERSVCFICAVDHPPIWAISECSHRICSVCSLRMRTLYGTKKCSMCKTDSTRVVMVRAKKDHTGTFEELFNERLPSDNLGMYFADEQIKSDVLKTLELRCCVPKCRESKRVWNTKQELKHHVHNVHQLSFCDICLAHKKAFPSEYKAYNRGELVKHQNDKVAGHPSCTVCSSLFYSEDELTAHCREKHEQCHICQRQRGGRPSYHRNYEALEEHFRKEHYLCPESLCLELKFVVFETELEYKTHMAEVHMSNLKMQRSEQRQFRRIDPGFSVGADRQQRGRRDQREEQAQGQEVLASRSPHTPRPPQPCSPNPSTEPLSGSVLRHFLYGDAIGDLARRLQSLNMYEQRNIDFCESLCNDYGLTEANVANMKGYCRQFQKGDFTAWDLTLKLDTMLGHERLGKMMPILVDLQLDTHKRMQLTSAINAHLSKIASFPPLPASAEPEYLARRNTGRTPVYSGASTSAPSVLRIKPSTRTTSYAASSSVDPTRNPLALLGASGSLSRSTGGTSHGKKTSAVPPSFRVAVATSSSVGIVDDAKGRVRSTLTEEDFPSLLSHSTPSPTPPSDNIFANSEDRNEPESFFIGSSANAEDFESRKDNVFSGVTTTGNAKMKKKKGQVFLRYG</sequence>
<keyword evidence="1" id="KW-0479">Metal-binding</keyword>
<dbReference type="SMART" id="SM00355">
    <property type="entry name" value="ZnF_C2H2"/>
    <property type="match status" value="4"/>
</dbReference>
<dbReference type="Pfam" id="PF25447">
    <property type="entry name" value="RING_ZNF598"/>
    <property type="match status" value="1"/>
</dbReference>
<feature type="region of interest" description="Disordered" evidence="2">
    <location>
        <begin position="589"/>
        <end position="614"/>
    </location>
</feature>
<feature type="domain" description="GATA-type" evidence="4">
    <location>
        <begin position="41"/>
        <end position="98"/>
    </location>
</feature>
<dbReference type="InterPro" id="IPR056437">
    <property type="entry name" value="Znf-C2H2_ZNF598/HEL2"/>
</dbReference>
<evidence type="ECO:0000256" key="1">
    <source>
        <dbReference type="PROSITE-ProRule" id="PRU00094"/>
    </source>
</evidence>
<feature type="region of interest" description="Disordered" evidence="2">
    <location>
        <begin position="305"/>
        <end position="358"/>
    </location>
</feature>
<dbReference type="GO" id="GO:0072344">
    <property type="term" value="P:rescue of stalled ribosome"/>
    <property type="evidence" value="ECO:0007669"/>
    <property type="project" value="InterPro"/>
</dbReference>
<dbReference type="GO" id="GO:0043565">
    <property type="term" value="F:sequence-specific DNA binding"/>
    <property type="evidence" value="ECO:0007669"/>
    <property type="project" value="InterPro"/>
</dbReference>
<protein>
    <recommendedName>
        <fullName evidence="7">RING-type E3 ubiquitin transferase</fullName>
    </recommendedName>
</protein>
<feature type="region of interest" description="Disordered" evidence="2">
    <location>
        <begin position="519"/>
        <end position="557"/>
    </location>
</feature>
<evidence type="ECO:0000313" key="6">
    <source>
        <dbReference type="Proteomes" id="UP000240830"/>
    </source>
</evidence>
<dbReference type="InterPro" id="IPR044288">
    <property type="entry name" value="ZNF598/HEL2"/>
</dbReference>
<comment type="caution">
    <text evidence="5">The sequence shown here is derived from an EMBL/GenBank/DDBJ whole genome shotgun (WGS) entry which is preliminary data.</text>
</comment>
<dbReference type="AlphaFoldDB" id="A0A2H9TKV8"/>
<proteinExistence type="predicted"/>
<keyword evidence="6" id="KW-1185">Reference proteome</keyword>
<name>A0A2H9TKV8_9FUNG</name>
<evidence type="ECO:0000313" key="5">
    <source>
        <dbReference type="EMBL" id="PJF18377.1"/>
    </source>
</evidence>
<dbReference type="STRING" id="1246581.A0A2H9TKV8"/>
<dbReference type="PANTHER" id="PTHR22938:SF0">
    <property type="entry name" value="E3 UBIQUITIN-PROTEIN LIGASE ZNF598"/>
    <property type="match status" value="1"/>
</dbReference>
<gene>
    <name evidence="5" type="ORF">PSACC_01790</name>
</gene>
<dbReference type="GO" id="GO:0043022">
    <property type="term" value="F:ribosome binding"/>
    <property type="evidence" value="ECO:0007669"/>
    <property type="project" value="TreeGrafter"/>
</dbReference>
<feature type="compositionally biased region" description="Basic and acidic residues" evidence="2">
    <location>
        <begin position="317"/>
        <end position="329"/>
    </location>
</feature>